<dbReference type="Proteomes" id="UP000194265">
    <property type="component" value="Chromosome"/>
</dbReference>
<sequence>MTVSQVLTNLRVNTLPNITTQRQMGDDDLINIINEGIFTLHGLFNIRFEQAIVLVPAFRTTFKINNSDPNVIMASYSKLAECSIKAEYKSKSELLKAAIELDKNLKESILLDNNLQNKDIFKTRHDQVMKILSISSDDPRDSFIINQENVFAIDQETLFFPHIKEGDILYVKYKPKPTLCLVSALDEELDLPDTLLDVLYSFVTLKIITGLSGIEGIRQFYPSVLSAYNQEIQKAQASGAIIPQSWEFKDLKGFI</sequence>
<dbReference type="AlphaFoldDB" id="A0A1X9T2L6"/>
<name>A0A1X9T2L6_9BACT</name>
<reference evidence="1 2" key="1">
    <citation type="journal article" date="2017" name="Genome Biol. Evol.">
        <title>Comparative Genomic Analysis Identifies a Campylobacter Clade Deficient in Selenium Metabolism.</title>
        <authorList>
            <person name="Miller W.G."/>
            <person name="Yee E."/>
            <person name="Lopes B.S."/>
            <person name="Chapman M.H."/>
            <person name="Huynh S."/>
            <person name="Bono J.L."/>
            <person name="Parker C.T."/>
            <person name="Strachan N.J.C."/>
            <person name="Forbes K.J."/>
        </authorList>
    </citation>
    <scope>NUCLEOTIDE SEQUENCE [LARGE SCALE GENOMIC DNA]</scope>
    <source>
        <strain evidence="1 2">RM8964</strain>
    </source>
</reference>
<accession>A0A1X9T2L6</accession>
<organism evidence="1 2">
    <name type="scientific">Campylobacter vicugnae</name>
    <dbReference type="NCBI Taxonomy" id="1660076"/>
    <lineage>
        <taxon>Bacteria</taxon>
        <taxon>Pseudomonadati</taxon>
        <taxon>Campylobacterota</taxon>
        <taxon>Epsilonproteobacteria</taxon>
        <taxon>Campylobacterales</taxon>
        <taxon>Campylobacteraceae</taxon>
        <taxon>Campylobacter</taxon>
    </lineage>
</organism>
<protein>
    <submittedName>
        <fullName evidence="1">Uncharacterized protein</fullName>
    </submittedName>
</protein>
<gene>
    <name evidence="1" type="ORF">CVIC8964_1304</name>
</gene>
<dbReference type="RefSeq" id="WP_086333939.1">
    <property type="nucleotide sequence ID" value="NZ_CP018791.1"/>
</dbReference>
<dbReference type="EMBL" id="CP018791">
    <property type="protein sequence ID" value="ARR02693.1"/>
    <property type="molecule type" value="Genomic_DNA"/>
</dbReference>
<evidence type="ECO:0000313" key="2">
    <source>
        <dbReference type="Proteomes" id="UP000194265"/>
    </source>
</evidence>
<evidence type="ECO:0000313" key="1">
    <source>
        <dbReference type="EMBL" id="ARR02693.1"/>
    </source>
</evidence>
<proteinExistence type="predicted"/>
<dbReference type="STRING" id="1660074.CVIC8964_1304"/>